<name>A0A504XUQ4_LEIDO</name>
<evidence type="ECO:0000313" key="3">
    <source>
        <dbReference type="Proteomes" id="UP000318447"/>
    </source>
</evidence>
<reference evidence="3" key="1">
    <citation type="submission" date="2019-02" db="EMBL/GenBank/DDBJ databases">
        <title>FDA dAtabase for Regulatory Grade micrObial Sequences (FDA-ARGOS): Supporting development and validation of Infectious Disease Dx tests.</title>
        <authorList>
            <person name="Duncan R."/>
            <person name="Fisher C."/>
            <person name="Tallon L."/>
            <person name="Sadzewicz L."/>
            <person name="Sengamalay N."/>
            <person name="Ott S."/>
            <person name="Godinez A."/>
            <person name="Nagaraj S."/>
            <person name="Vavikolanu K."/>
            <person name="Nadendla S."/>
            <person name="Aluvathingal J."/>
            <person name="Sichtig H."/>
        </authorList>
    </citation>
    <scope>NUCLEOTIDE SEQUENCE [LARGE SCALE GENOMIC DNA]</scope>
    <source>
        <strain evidence="3">FDAARGOS_361</strain>
    </source>
</reference>
<feature type="compositionally biased region" description="Low complexity" evidence="1">
    <location>
        <begin position="166"/>
        <end position="180"/>
    </location>
</feature>
<feature type="region of interest" description="Disordered" evidence="1">
    <location>
        <begin position="281"/>
        <end position="314"/>
    </location>
</feature>
<feature type="region of interest" description="Disordered" evidence="1">
    <location>
        <begin position="679"/>
        <end position="699"/>
    </location>
</feature>
<dbReference type="VEuPathDB" id="TriTrypDB:LDHU3_04.1210"/>
<gene>
    <name evidence="2" type="ORF">CGC21_2915</name>
</gene>
<feature type="region of interest" description="Disordered" evidence="1">
    <location>
        <begin position="533"/>
        <end position="619"/>
    </location>
</feature>
<evidence type="ECO:0000256" key="1">
    <source>
        <dbReference type="SAM" id="MobiDB-lite"/>
    </source>
</evidence>
<organism evidence="2 3">
    <name type="scientific">Leishmania donovani</name>
    <dbReference type="NCBI Taxonomy" id="5661"/>
    <lineage>
        <taxon>Eukaryota</taxon>
        <taxon>Discoba</taxon>
        <taxon>Euglenozoa</taxon>
        <taxon>Kinetoplastea</taxon>
        <taxon>Metakinetoplastina</taxon>
        <taxon>Trypanosomatida</taxon>
        <taxon>Trypanosomatidae</taxon>
        <taxon>Leishmaniinae</taxon>
        <taxon>Leishmania</taxon>
    </lineage>
</organism>
<dbReference type="VEuPathDB" id="TriTrypDB:LdBPK_040970.1"/>
<dbReference type="VEuPathDB" id="TriTrypDB:LdCL_040015300"/>
<sequence length="938" mass="98267">MASTVPWYCRHGVHGDLAKEVNVDGTVVYRTRERRCDCTPPRLCPLRIVPSWQKAYAPLPDSSLPCPSGEMDDTRLHVLVPPLAFDSAVGDFYAGYVSSTSHDAAATLPFIPVINPQPALAGVAPFTAADDPISAATAPLGVGSCVDSLPVGMSPVPQPPLQESQPAAAAELRSAAPLASGAGNPQPSPSAAAVAAPSSPCTVESHVMDRLCGFLHCPTCGQRVAVATPSGLEAVQDMPAMCPMGPHVAPGAEHRTQARGAASVGRFCFLCGIDKQAPTCKAEASVPPPLPSPQQQPLAATEGHTANAPTKEEACARQTLPPAATCENAAAAASATTPPPPSVPATAGAASPDLHLDQDLRTVDEVISHLLRNATENGGRVRPPCGLPQCRLCDPSAAAATAPRPAALVCCTSRAGTVRPSEETQQARYHASPWEVQSSVSPLNSPSPFPPSPTAGCSAVMPVVASRDYRASWEIPYDFRPRIHAYPGSRSAARSCMGARSPTSAASNAATAPRHQRVKRTLRRYCLAPRAATATPAVAAPGDDQGAAQATTSSAAGSPRKSAAVAPQKPQCPSLPQQQRQPKRCTGRCPGQTSHATPILSAVNGDGDAGASPAGLVAPTPPLHTAAKARSGERGISAPSAALHQGRSHASPLFTRCSVPQRPISTTVGVARRLLASRPTEHCGRGSGAQPPSSSSITAPWWRSPVPTIRVADRYRSPPAAREYRLRARQVRHASREDFVEALRSCMASGGQEVVPDGVVGALTDTRDAGSFDPSLHNYNVMVTDAFQNSIEERAARLQATENRMWERIILNVAPLAVAHQHVAEVGGWSVLDSGHVSSPIRISSAPEAAYVDDGVAEVDEAMAVVVRPFSDELLGDSEALRVAEAQRRWPKGREWDRQAAIQRAVGSTAQEAIIDLGIDPRYRQPGERPGCVSNRRA</sequence>
<feature type="region of interest" description="Disordered" evidence="1">
    <location>
        <begin position="493"/>
        <end position="517"/>
    </location>
</feature>
<accession>A0A504XUQ4</accession>
<dbReference type="VEuPathDB" id="TriTrypDB:LdBPK_040980.1"/>
<proteinExistence type="predicted"/>
<comment type="caution">
    <text evidence="2">The sequence shown here is derived from an EMBL/GenBank/DDBJ whole genome shotgun (WGS) entry which is preliminary data.</text>
</comment>
<feature type="compositionally biased region" description="Low complexity" evidence="1">
    <location>
        <begin position="327"/>
        <end position="336"/>
    </location>
</feature>
<feature type="region of interest" description="Disordered" evidence="1">
    <location>
        <begin position="327"/>
        <end position="351"/>
    </location>
</feature>
<dbReference type="Proteomes" id="UP000318447">
    <property type="component" value="Unassembled WGS sequence"/>
</dbReference>
<dbReference type="VEuPathDB" id="TriTrypDB:LDHU3_04.1220"/>
<protein>
    <submittedName>
        <fullName evidence="2">Uncharacterized protein</fullName>
    </submittedName>
</protein>
<evidence type="ECO:0000313" key="2">
    <source>
        <dbReference type="EMBL" id="TPP51515.1"/>
    </source>
</evidence>
<dbReference type="EMBL" id="RHLC01000037">
    <property type="protein sequence ID" value="TPP51515.1"/>
    <property type="molecule type" value="Genomic_DNA"/>
</dbReference>
<feature type="compositionally biased region" description="Low complexity" evidence="1">
    <location>
        <begin position="533"/>
        <end position="558"/>
    </location>
</feature>
<dbReference type="VEuPathDB" id="TriTrypDB:LdCL_040015400"/>
<feature type="region of interest" description="Disordered" evidence="1">
    <location>
        <begin position="153"/>
        <end position="196"/>
    </location>
</feature>
<feature type="compositionally biased region" description="Low complexity" evidence="1">
    <location>
        <begin position="499"/>
        <end position="513"/>
    </location>
</feature>
<dbReference type="AlphaFoldDB" id="A0A504XUQ4"/>